<sequence length="20" mass="2445">MTIIERDLKKIRLLDFHCTV</sequence>
<dbReference type="AlphaFoldDB" id="A0A022Q2X9"/>
<evidence type="ECO:0000313" key="2">
    <source>
        <dbReference type="Proteomes" id="UP000030748"/>
    </source>
</evidence>
<evidence type="ECO:0000313" key="1">
    <source>
        <dbReference type="EMBL" id="EYU23007.1"/>
    </source>
</evidence>
<name>A0A022Q2X9_ERYGU</name>
<proteinExistence type="predicted"/>
<feature type="non-terminal residue" evidence="1">
    <location>
        <position position="20"/>
    </location>
</feature>
<dbReference type="EMBL" id="KI632185">
    <property type="protein sequence ID" value="EYU23007.1"/>
    <property type="molecule type" value="Genomic_DNA"/>
</dbReference>
<protein>
    <submittedName>
        <fullName evidence="1">Uncharacterized protein</fullName>
    </submittedName>
</protein>
<dbReference type="Proteomes" id="UP000030748">
    <property type="component" value="Unassembled WGS sequence"/>
</dbReference>
<keyword evidence="2" id="KW-1185">Reference proteome</keyword>
<accession>A0A022Q2X9</accession>
<organism evidence="1 2">
    <name type="scientific">Erythranthe guttata</name>
    <name type="common">Yellow monkey flower</name>
    <name type="synonym">Mimulus guttatus</name>
    <dbReference type="NCBI Taxonomy" id="4155"/>
    <lineage>
        <taxon>Eukaryota</taxon>
        <taxon>Viridiplantae</taxon>
        <taxon>Streptophyta</taxon>
        <taxon>Embryophyta</taxon>
        <taxon>Tracheophyta</taxon>
        <taxon>Spermatophyta</taxon>
        <taxon>Magnoliopsida</taxon>
        <taxon>eudicotyledons</taxon>
        <taxon>Gunneridae</taxon>
        <taxon>Pentapetalae</taxon>
        <taxon>asterids</taxon>
        <taxon>lamiids</taxon>
        <taxon>Lamiales</taxon>
        <taxon>Phrymaceae</taxon>
        <taxon>Erythranthe</taxon>
    </lineage>
</organism>
<reference evidence="1 2" key="1">
    <citation type="journal article" date="2013" name="Proc. Natl. Acad. Sci. U.S.A.">
        <title>Fine-scale variation in meiotic recombination in Mimulus inferred from population shotgun sequencing.</title>
        <authorList>
            <person name="Hellsten U."/>
            <person name="Wright K.M."/>
            <person name="Jenkins J."/>
            <person name="Shu S."/>
            <person name="Yuan Y."/>
            <person name="Wessler S.R."/>
            <person name="Schmutz J."/>
            <person name="Willis J.H."/>
            <person name="Rokhsar D.S."/>
        </authorList>
    </citation>
    <scope>NUCLEOTIDE SEQUENCE [LARGE SCALE GENOMIC DNA]</scope>
    <source>
        <strain evidence="2">cv. DUN x IM62</strain>
    </source>
</reference>
<gene>
    <name evidence="1" type="ORF">MIMGU_mgv1a0131032mg</name>
</gene>